<gene>
    <name evidence="1" type="ORF">L3Q82_000647</name>
</gene>
<dbReference type="EMBL" id="CM041540">
    <property type="protein sequence ID" value="KAI3366513.1"/>
    <property type="molecule type" value="Genomic_DNA"/>
</dbReference>
<keyword evidence="2" id="KW-1185">Reference proteome</keyword>
<dbReference type="Proteomes" id="UP000831701">
    <property type="component" value="Chromosome 10"/>
</dbReference>
<evidence type="ECO:0000313" key="1">
    <source>
        <dbReference type="EMBL" id="KAI3366513.1"/>
    </source>
</evidence>
<name>A0ACB8WF96_9TELE</name>
<evidence type="ECO:0000313" key="2">
    <source>
        <dbReference type="Proteomes" id="UP000831701"/>
    </source>
</evidence>
<sequence>MSLDWPGNASGSPLEELEEVSGVREVWASLLRLLPPCDPVPDQADENGWMDGYKGSMAKANSNGLIGQPCPDGCPLTFGTIVSAYHSWLQRLWVRPLIEKLLGFIRLVKDEHVISTHHSQPGRVEQVESDILLIQGLLDAVKHGPLLSECSADT</sequence>
<accession>A0ACB8WF96</accession>
<reference evidence="1" key="1">
    <citation type="submission" date="2022-04" db="EMBL/GenBank/DDBJ databases">
        <title>Jade perch genome.</title>
        <authorList>
            <person name="Chao B."/>
        </authorList>
    </citation>
    <scope>NUCLEOTIDE SEQUENCE</scope>
    <source>
        <strain evidence="1">CB-2022</strain>
    </source>
</reference>
<organism evidence="1 2">
    <name type="scientific">Scortum barcoo</name>
    <name type="common">barcoo grunter</name>
    <dbReference type="NCBI Taxonomy" id="214431"/>
    <lineage>
        <taxon>Eukaryota</taxon>
        <taxon>Metazoa</taxon>
        <taxon>Chordata</taxon>
        <taxon>Craniata</taxon>
        <taxon>Vertebrata</taxon>
        <taxon>Euteleostomi</taxon>
        <taxon>Actinopterygii</taxon>
        <taxon>Neopterygii</taxon>
        <taxon>Teleostei</taxon>
        <taxon>Neoteleostei</taxon>
        <taxon>Acanthomorphata</taxon>
        <taxon>Eupercaria</taxon>
        <taxon>Centrarchiformes</taxon>
        <taxon>Terapontoidei</taxon>
        <taxon>Terapontidae</taxon>
        <taxon>Scortum</taxon>
    </lineage>
</organism>
<comment type="caution">
    <text evidence="1">The sequence shown here is derived from an EMBL/GenBank/DDBJ whole genome shotgun (WGS) entry which is preliminary data.</text>
</comment>
<proteinExistence type="predicted"/>
<protein>
    <submittedName>
        <fullName evidence="1">Uncharacterized protein</fullName>
    </submittedName>
</protein>